<reference evidence="3 4" key="1">
    <citation type="submission" date="2019-06" db="EMBL/GenBank/DDBJ databases">
        <title>Persicimonas caeni gen. nov., sp. nov., a predatory bacterium isolated from solar saltern.</title>
        <authorList>
            <person name="Wang S."/>
        </authorList>
    </citation>
    <scope>NUCLEOTIDE SEQUENCE [LARGE SCALE GENOMIC DNA]</scope>
    <source>
        <strain evidence="3 4">YN101</strain>
    </source>
</reference>
<protein>
    <recommendedName>
        <fullName evidence="5">Calcineurin-like phosphoesterase domain-containing protein</fullName>
    </recommendedName>
</protein>
<dbReference type="AlphaFoldDB" id="A0A4Y6PYG4"/>
<evidence type="ECO:0000256" key="2">
    <source>
        <dbReference type="SAM" id="Phobius"/>
    </source>
</evidence>
<keyword evidence="2" id="KW-1133">Transmembrane helix</keyword>
<keyword evidence="2" id="KW-0472">Membrane</keyword>
<dbReference type="Proteomes" id="UP000315995">
    <property type="component" value="Chromosome"/>
</dbReference>
<evidence type="ECO:0000313" key="3">
    <source>
        <dbReference type="EMBL" id="QDG53356.1"/>
    </source>
</evidence>
<gene>
    <name evidence="3" type="ORF">FIV42_22185</name>
</gene>
<accession>A0A4Y6PYG4</accession>
<feature type="region of interest" description="Disordered" evidence="1">
    <location>
        <begin position="246"/>
        <end position="270"/>
    </location>
</feature>
<dbReference type="SUPFAM" id="SSF56300">
    <property type="entry name" value="Metallo-dependent phosphatases"/>
    <property type="match status" value="1"/>
</dbReference>
<evidence type="ECO:0000256" key="1">
    <source>
        <dbReference type="SAM" id="MobiDB-lite"/>
    </source>
</evidence>
<keyword evidence="2" id="KW-0812">Transmembrane</keyword>
<sequence>MTTKAAGTKKINGILMWLPSTLTSISSVRPPSCMKNSPDKEEAPRALVRRPDRHTRALGFIAHCTDSVQCAIFPSLRRTIWLGLFIFVGIFLVASAGLLTGCSDAQLAGTAEQRDLGHTVLQRGLEFRLSPGTITGDTETSVEARASAPLPTFSLSSGPSEFDSVSVTLTNVHRHARVRVAQITALDSGEMLGCPTNAERLPITCESAETDPACAAPTLERPETQRSEFELELSQPSCTRVSYNVELSGQPDMPDQPEVPDQPEIPDQQDDAPAPLRFAVLGRTASLDELRRALDRATADDPDLVVLLGDNAENASLNGLRELELVLRRADYPAVVIPGEGEIVEGSRQPFLETFGPFDYRFGLKDVHMLAFYSAEGALGQDGATRLQSTLQRLGTERPRLLFTHTPPIDPVGPRDQGFESQIEGARTLSILTDAGVDALFVGHINDAHSGTINGVQTHLTSVERAGEYLWVEVDAGEVDVERRKL</sequence>
<name>A0A4Y6PYG4_PERCE</name>
<dbReference type="Gene3D" id="3.60.21.10">
    <property type="match status" value="1"/>
</dbReference>
<proteinExistence type="predicted"/>
<organism evidence="3 4">
    <name type="scientific">Persicimonas caeni</name>
    <dbReference type="NCBI Taxonomy" id="2292766"/>
    <lineage>
        <taxon>Bacteria</taxon>
        <taxon>Deltaproteobacteria</taxon>
        <taxon>Bradymonadales</taxon>
        <taxon>Bradymonadaceae</taxon>
        <taxon>Persicimonas</taxon>
    </lineage>
</organism>
<evidence type="ECO:0008006" key="5">
    <source>
        <dbReference type="Google" id="ProtNLM"/>
    </source>
</evidence>
<dbReference type="InterPro" id="IPR029052">
    <property type="entry name" value="Metallo-depent_PP-like"/>
</dbReference>
<dbReference type="EMBL" id="CP041186">
    <property type="protein sequence ID" value="QDG53356.1"/>
    <property type="molecule type" value="Genomic_DNA"/>
</dbReference>
<dbReference type="GO" id="GO:0016787">
    <property type="term" value="F:hydrolase activity"/>
    <property type="evidence" value="ECO:0007669"/>
    <property type="project" value="InterPro"/>
</dbReference>
<feature type="transmembrane region" description="Helical" evidence="2">
    <location>
        <begin position="80"/>
        <end position="99"/>
    </location>
</feature>
<keyword evidence="4" id="KW-1185">Reference proteome</keyword>
<evidence type="ECO:0000313" key="4">
    <source>
        <dbReference type="Proteomes" id="UP000315995"/>
    </source>
</evidence>